<dbReference type="EMBL" id="MFSP01000138">
    <property type="protein sequence ID" value="OGI64301.1"/>
    <property type="molecule type" value="Genomic_DNA"/>
</dbReference>
<evidence type="ECO:0008006" key="3">
    <source>
        <dbReference type="Google" id="ProtNLM"/>
    </source>
</evidence>
<dbReference type="InterPro" id="IPR023606">
    <property type="entry name" value="CoA-Trfase_III_dom_1_sf"/>
</dbReference>
<dbReference type="Proteomes" id="UP000179076">
    <property type="component" value="Unassembled WGS sequence"/>
</dbReference>
<dbReference type="InterPro" id="IPR003673">
    <property type="entry name" value="CoA-Trfase_fam_III"/>
</dbReference>
<dbReference type="PANTHER" id="PTHR48228:SF5">
    <property type="entry name" value="ALPHA-METHYLACYL-COA RACEMASE"/>
    <property type="match status" value="1"/>
</dbReference>
<gene>
    <name evidence="1" type="ORF">A2W18_06865</name>
</gene>
<dbReference type="SUPFAM" id="SSF89796">
    <property type="entry name" value="CoA-transferase family III (CaiB/BaiF)"/>
    <property type="match status" value="1"/>
</dbReference>
<sequence>MRLETSPLAGMRVITLALNVPGPMAIERLRDLGATVTKIEPPQGDPLAAVSPAWYGRLIDDLTVVKCDLKTPAGRAQMNEQLGNTDLLLTSQRPAALDRLELGWENLHQRFPRLCQVAMVGYPAPNQNIAGHDLTYLGSNGLLRPPALPTTLYADVAGSEQAALAAVAVLLARERTGNAQYIEVAIADAAKRLAAPRDAGLTVTGARLGGAFAGYNLYRTKDGWIAVAALEPHFYQRLCEQLGVSTPSYDTFAARFALETCDYWSQFAAQNDLPIEPIK</sequence>
<evidence type="ECO:0000313" key="1">
    <source>
        <dbReference type="EMBL" id="OGI64301.1"/>
    </source>
</evidence>
<accession>A0A1F6V3G2</accession>
<dbReference type="Gene3D" id="3.30.1540.10">
    <property type="entry name" value="formyl-coa transferase, domain 3"/>
    <property type="match status" value="1"/>
</dbReference>
<name>A0A1F6V3G2_9PROT</name>
<organism evidence="1 2">
    <name type="scientific">Candidatus Muproteobacteria bacterium RBG_16_60_9</name>
    <dbReference type="NCBI Taxonomy" id="1817755"/>
    <lineage>
        <taxon>Bacteria</taxon>
        <taxon>Pseudomonadati</taxon>
        <taxon>Pseudomonadota</taxon>
        <taxon>Candidatus Muproteobacteria</taxon>
    </lineage>
</organism>
<dbReference type="InterPro" id="IPR044855">
    <property type="entry name" value="CoA-Trfase_III_dom3_sf"/>
</dbReference>
<evidence type="ECO:0000313" key="2">
    <source>
        <dbReference type="Proteomes" id="UP000179076"/>
    </source>
</evidence>
<dbReference type="InterPro" id="IPR050509">
    <property type="entry name" value="CoA-transferase_III"/>
</dbReference>
<comment type="caution">
    <text evidence="1">The sequence shown here is derived from an EMBL/GenBank/DDBJ whole genome shotgun (WGS) entry which is preliminary data.</text>
</comment>
<dbReference type="AlphaFoldDB" id="A0A1F6V3G2"/>
<dbReference type="Pfam" id="PF02515">
    <property type="entry name" value="CoA_transf_3"/>
    <property type="match status" value="1"/>
</dbReference>
<dbReference type="Gene3D" id="3.40.50.10540">
    <property type="entry name" value="Crotonobetainyl-coa:carnitine coa-transferase, domain 1"/>
    <property type="match status" value="1"/>
</dbReference>
<proteinExistence type="predicted"/>
<protein>
    <recommendedName>
        <fullName evidence="3">Carnitine dehydratase</fullName>
    </recommendedName>
</protein>
<reference evidence="1 2" key="1">
    <citation type="journal article" date="2016" name="Nat. Commun.">
        <title>Thousands of microbial genomes shed light on interconnected biogeochemical processes in an aquifer system.</title>
        <authorList>
            <person name="Anantharaman K."/>
            <person name="Brown C.T."/>
            <person name="Hug L.A."/>
            <person name="Sharon I."/>
            <person name="Castelle C.J."/>
            <person name="Probst A.J."/>
            <person name="Thomas B.C."/>
            <person name="Singh A."/>
            <person name="Wilkins M.J."/>
            <person name="Karaoz U."/>
            <person name="Brodie E.L."/>
            <person name="Williams K.H."/>
            <person name="Hubbard S.S."/>
            <person name="Banfield J.F."/>
        </authorList>
    </citation>
    <scope>NUCLEOTIDE SEQUENCE [LARGE SCALE GENOMIC DNA]</scope>
</reference>
<dbReference type="GO" id="GO:0003824">
    <property type="term" value="F:catalytic activity"/>
    <property type="evidence" value="ECO:0007669"/>
    <property type="project" value="InterPro"/>
</dbReference>
<dbReference type="PANTHER" id="PTHR48228">
    <property type="entry name" value="SUCCINYL-COA--D-CITRAMALATE COA-TRANSFERASE"/>
    <property type="match status" value="1"/>
</dbReference>